<evidence type="ECO:0000256" key="11">
    <source>
        <dbReference type="SAM" id="Phobius"/>
    </source>
</evidence>
<dbReference type="InterPro" id="IPR000644">
    <property type="entry name" value="CBS_dom"/>
</dbReference>
<organism evidence="14 15">
    <name type="scientific">Cyanobium usitatum str. Tous</name>
    <dbReference type="NCBI Taxonomy" id="2116684"/>
    <lineage>
        <taxon>Bacteria</taxon>
        <taxon>Bacillati</taxon>
        <taxon>Cyanobacteriota</taxon>
        <taxon>Cyanophyceae</taxon>
        <taxon>Synechococcales</taxon>
        <taxon>Prochlorococcaceae</taxon>
        <taxon>Cyanobium</taxon>
    </lineage>
</organism>
<comment type="subcellular location">
    <subcellularLocation>
        <location evidence="1">Cell membrane</location>
        <topology evidence="1">Multi-pass membrane protein</topology>
    </subcellularLocation>
</comment>
<keyword evidence="4 10" id="KW-0812">Transmembrane</keyword>
<feature type="domain" description="CNNM transmembrane" evidence="13">
    <location>
        <begin position="1"/>
        <end position="189"/>
    </location>
</feature>
<dbReference type="SUPFAM" id="SSF56176">
    <property type="entry name" value="FAD-binding/transporter-associated domain-like"/>
    <property type="match status" value="1"/>
</dbReference>
<dbReference type="Pfam" id="PF03471">
    <property type="entry name" value="CorC_HlyC"/>
    <property type="match status" value="1"/>
</dbReference>
<feature type="domain" description="CBS" evidence="12">
    <location>
        <begin position="283"/>
        <end position="339"/>
    </location>
</feature>
<evidence type="ECO:0000256" key="3">
    <source>
        <dbReference type="ARBA" id="ARBA00022475"/>
    </source>
</evidence>
<feature type="transmembrane region" description="Helical" evidence="11">
    <location>
        <begin position="55"/>
        <end position="77"/>
    </location>
</feature>
<dbReference type="InterPro" id="IPR046342">
    <property type="entry name" value="CBS_dom_sf"/>
</dbReference>
<keyword evidence="5" id="KW-0677">Repeat</keyword>
<dbReference type="SUPFAM" id="SSF54631">
    <property type="entry name" value="CBS-domain pair"/>
    <property type="match status" value="1"/>
</dbReference>
<dbReference type="Proteomes" id="UP000243002">
    <property type="component" value="Unassembled WGS sequence"/>
</dbReference>
<keyword evidence="3" id="KW-1003">Cell membrane</keyword>
<dbReference type="EMBL" id="PXXO01000008">
    <property type="protein sequence ID" value="PSJ05066.1"/>
    <property type="molecule type" value="Genomic_DNA"/>
</dbReference>
<proteinExistence type="inferred from homology"/>
<comment type="caution">
    <text evidence="14">The sequence shown here is derived from an EMBL/GenBank/DDBJ whole genome shotgun (WGS) entry which is preliminary data.</text>
</comment>
<dbReference type="InterPro" id="IPR051676">
    <property type="entry name" value="UPF0053_domain"/>
</dbReference>
<keyword evidence="15" id="KW-1185">Reference proteome</keyword>
<dbReference type="InterPro" id="IPR036318">
    <property type="entry name" value="FAD-bd_PCMH-like_sf"/>
</dbReference>
<evidence type="ECO:0000259" key="12">
    <source>
        <dbReference type="PROSITE" id="PS51371"/>
    </source>
</evidence>
<dbReference type="AlphaFoldDB" id="A0A2P7MV46"/>
<dbReference type="PANTHER" id="PTHR43099">
    <property type="entry name" value="UPF0053 PROTEIN YRKA"/>
    <property type="match status" value="1"/>
</dbReference>
<dbReference type="OrthoDB" id="9798188at2"/>
<dbReference type="CDD" id="cd04590">
    <property type="entry name" value="CBS_pair_CorC_HlyC_assoc"/>
    <property type="match status" value="1"/>
</dbReference>
<sequence>MQVLALAILLALLAFFAAGEFALIRLRPSRVQQLQEAGEPGAQAVAKLQHRLRRVLVATQLGTALALVALGWAGRGLAEQLGIAMAAKSGAGAIPQVWLDAGLFLVLVLLATVLGGLLPKAWVLHRPESSALRLAPLLAAVSRNLAPLLSLIERCSGVLLHLLGLPRNWDELVPALSAGELETLIETGNVTGLMPDERNILEGVFSLRDTLVREVMVPRSGMVTLPLDVSFAELMREVHDTAHARFPVIGSSLDDVRGVLDLRRLADPIARGMLSADTPLAPYITPVALVQESTSLAELLPLIRSGQPLLVVVDEHGGTEGLVTVADLTSEIVGEEEDSLEAAQDLQKLGEGCWSVAGDLEIFELNRQLALQLPEAEGHHTLAGFLLERLQHIPSAGEGLRWKGHQFRVLAMDGPRIERVQIERPVVEPERTEGG</sequence>
<dbReference type="GO" id="GO:0050660">
    <property type="term" value="F:flavin adenine dinucleotide binding"/>
    <property type="evidence" value="ECO:0007669"/>
    <property type="project" value="InterPro"/>
</dbReference>
<dbReference type="Pfam" id="PF01595">
    <property type="entry name" value="CNNM"/>
    <property type="match status" value="1"/>
</dbReference>
<evidence type="ECO:0000259" key="13">
    <source>
        <dbReference type="PROSITE" id="PS51846"/>
    </source>
</evidence>
<dbReference type="Gene3D" id="3.30.465.10">
    <property type="match status" value="1"/>
</dbReference>
<evidence type="ECO:0000256" key="7">
    <source>
        <dbReference type="ARBA" id="ARBA00023122"/>
    </source>
</evidence>
<evidence type="ECO:0000313" key="15">
    <source>
        <dbReference type="Proteomes" id="UP000243002"/>
    </source>
</evidence>
<dbReference type="Gene3D" id="3.10.580.10">
    <property type="entry name" value="CBS-domain"/>
    <property type="match status" value="1"/>
</dbReference>
<dbReference type="InterPro" id="IPR002550">
    <property type="entry name" value="CNNM"/>
</dbReference>
<evidence type="ECO:0000256" key="4">
    <source>
        <dbReference type="ARBA" id="ARBA00022692"/>
    </source>
</evidence>
<keyword evidence="6 10" id="KW-1133">Transmembrane helix</keyword>
<evidence type="ECO:0000256" key="1">
    <source>
        <dbReference type="ARBA" id="ARBA00004651"/>
    </source>
</evidence>
<dbReference type="PANTHER" id="PTHR43099:SF5">
    <property type="entry name" value="HLYC_CORC FAMILY TRANSPORTER"/>
    <property type="match status" value="1"/>
</dbReference>
<dbReference type="PROSITE" id="PS51371">
    <property type="entry name" value="CBS"/>
    <property type="match status" value="1"/>
</dbReference>
<keyword evidence="8 10" id="KW-0472">Membrane</keyword>
<dbReference type="PROSITE" id="PS51846">
    <property type="entry name" value="CNNM"/>
    <property type="match status" value="1"/>
</dbReference>
<evidence type="ECO:0000256" key="2">
    <source>
        <dbReference type="ARBA" id="ARBA00006337"/>
    </source>
</evidence>
<evidence type="ECO:0000313" key="14">
    <source>
        <dbReference type="EMBL" id="PSJ05066.1"/>
    </source>
</evidence>
<keyword evidence="7 9" id="KW-0129">CBS domain</keyword>
<dbReference type="SMART" id="SM01091">
    <property type="entry name" value="CorC_HlyC"/>
    <property type="match status" value="1"/>
</dbReference>
<evidence type="ECO:0000256" key="6">
    <source>
        <dbReference type="ARBA" id="ARBA00022989"/>
    </source>
</evidence>
<comment type="similarity">
    <text evidence="2">Belongs to the UPF0053 family.</text>
</comment>
<gene>
    <name evidence="14" type="ORF">C7K55_08250</name>
</gene>
<accession>A0A2P7MV46</accession>
<dbReference type="RefSeq" id="WP_106632327.1">
    <property type="nucleotide sequence ID" value="NZ_PXXO01000008.1"/>
</dbReference>
<evidence type="ECO:0000256" key="10">
    <source>
        <dbReference type="PROSITE-ProRule" id="PRU01193"/>
    </source>
</evidence>
<dbReference type="InterPro" id="IPR016169">
    <property type="entry name" value="FAD-bd_PCMH_sub2"/>
</dbReference>
<dbReference type="InterPro" id="IPR044751">
    <property type="entry name" value="Ion_transp-like_CBS"/>
</dbReference>
<evidence type="ECO:0000256" key="5">
    <source>
        <dbReference type="ARBA" id="ARBA00022737"/>
    </source>
</evidence>
<protein>
    <submittedName>
        <fullName evidence="14">Hemolysin</fullName>
    </submittedName>
</protein>
<reference evidence="14 15" key="1">
    <citation type="journal article" date="2018" name="Environ. Microbiol.">
        <title>Ecological and genomic features of two widespread freshwater picocyanobacteria.</title>
        <authorList>
            <person name="Cabello-Yeves P.J."/>
            <person name="Picazo A."/>
            <person name="Camacho A."/>
            <person name="Callieri C."/>
            <person name="Rosselli R."/>
            <person name="Roda-Garcia J.J."/>
            <person name="Coutinho F.H."/>
            <person name="Rodriguez-Valera F."/>
        </authorList>
    </citation>
    <scope>NUCLEOTIDE SEQUENCE [LARGE SCALE GENOMIC DNA]</scope>
    <source>
        <strain evidence="14 15">Tous</strain>
    </source>
</reference>
<evidence type="ECO:0000256" key="8">
    <source>
        <dbReference type="ARBA" id="ARBA00023136"/>
    </source>
</evidence>
<feature type="transmembrane region" description="Helical" evidence="11">
    <location>
        <begin position="97"/>
        <end position="118"/>
    </location>
</feature>
<dbReference type="GO" id="GO:0005886">
    <property type="term" value="C:plasma membrane"/>
    <property type="evidence" value="ECO:0007669"/>
    <property type="project" value="UniProtKB-SubCell"/>
</dbReference>
<evidence type="ECO:0000256" key="9">
    <source>
        <dbReference type="PROSITE-ProRule" id="PRU00703"/>
    </source>
</evidence>
<name>A0A2P7MV46_9CYAN</name>
<dbReference type="InterPro" id="IPR005170">
    <property type="entry name" value="Transptr-assoc_dom"/>
</dbReference>
<dbReference type="Pfam" id="PF00571">
    <property type="entry name" value="CBS"/>
    <property type="match status" value="1"/>
</dbReference>